<reference evidence="1" key="1">
    <citation type="submission" date="2018-04" db="EMBL/GenBank/DDBJ databases">
        <title>Whole genome sequencing of Hypsizygus marmoreus.</title>
        <authorList>
            <person name="Choi I.-G."/>
            <person name="Min B."/>
            <person name="Kim J.-G."/>
            <person name="Kim S."/>
            <person name="Oh Y.-L."/>
            <person name="Kong W.-S."/>
            <person name="Park H."/>
            <person name="Jeong J."/>
            <person name="Song E.-S."/>
        </authorList>
    </citation>
    <scope>NUCLEOTIDE SEQUENCE [LARGE SCALE GENOMIC DNA]</scope>
    <source>
        <strain evidence="1">51987-8</strain>
    </source>
</reference>
<evidence type="ECO:0008006" key="3">
    <source>
        <dbReference type="Google" id="ProtNLM"/>
    </source>
</evidence>
<dbReference type="OrthoDB" id="2663142at2759"/>
<gene>
    <name evidence="1" type="ORF">Hypma_001960</name>
</gene>
<dbReference type="SUPFAM" id="SSF52047">
    <property type="entry name" value="RNI-like"/>
    <property type="match status" value="1"/>
</dbReference>
<name>A0A369J5T3_HYPMA</name>
<protein>
    <recommendedName>
        <fullName evidence="3">F-box domain-containing protein</fullName>
    </recommendedName>
</protein>
<keyword evidence="2" id="KW-1185">Reference proteome</keyword>
<proteinExistence type="predicted"/>
<comment type="caution">
    <text evidence="1">The sequence shown here is derived from an EMBL/GenBank/DDBJ whole genome shotgun (WGS) entry which is preliminary data.</text>
</comment>
<dbReference type="Proteomes" id="UP000076154">
    <property type="component" value="Unassembled WGS sequence"/>
</dbReference>
<evidence type="ECO:0000313" key="1">
    <source>
        <dbReference type="EMBL" id="RDB17419.1"/>
    </source>
</evidence>
<evidence type="ECO:0000313" key="2">
    <source>
        <dbReference type="Proteomes" id="UP000076154"/>
    </source>
</evidence>
<sequence>MAATRRALEIPEILHVIFSSLGAQHTYTPEDYENPPPFSFEFTFDPENQVTLARASRCCRKFCSPALDALWRAMDSIVPLFSLVGLVRRPDDDVYAIETGFQSSQWVRLESYASRIRHLSCKDAPTIQNFVVVRIAQHMRGRCLLPSLKSLSHPFTTYTILLISPHLRHISILNNEEDLDIPDIPQGIDFLMTLKSEVPLLQDFVTSVSWTPQQGLPAVLSTFHHLHSLEINDASSLDRSGLTHVFTLPSLIYLELQLGRSHTRFSPPARTQHHNLRSLKVTGRSSVVGGILASLVDVPLHTLEITYLVSRVDADKSLEGLWRTHIHQLSPWTNSLLSLKIDDKRKNNDKSPIRGIPLLQPLLKFRQLQTVDFYASLYLDPDDDDYHTLAKSWPQITYLVLDFYLHRVTQRPRATIATLKTFAQHCPALTDLTLCIDINHLPKTPSVLSHPLEYLVITTRVVFNHASVARHLDAIFPELESVVALLVGHHDEPQEEDWRQDWLQVEQILQVCQQVREDVEKRE</sequence>
<dbReference type="InterPro" id="IPR032675">
    <property type="entry name" value="LRR_dom_sf"/>
</dbReference>
<dbReference type="STRING" id="39966.A0A369J5T3"/>
<dbReference type="InParanoid" id="A0A369J5T3"/>
<accession>A0A369J5T3</accession>
<dbReference type="EMBL" id="LUEZ02000113">
    <property type="protein sequence ID" value="RDB17419.1"/>
    <property type="molecule type" value="Genomic_DNA"/>
</dbReference>
<dbReference type="AlphaFoldDB" id="A0A369J5T3"/>
<dbReference type="Gene3D" id="3.80.10.10">
    <property type="entry name" value="Ribonuclease Inhibitor"/>
    <property type="match status" value="1"/>
</dbReference>
<organism evidence="1 2">
    <name type="scientific">Hypsizygus marmoreus</name>
    <name type="common">White beech mushroom</name>
    <name type="synonym">Agaricus marmoreus</name>
    <dbReference type="NCBI Taxonomy" id="39966"/>
    <lineage>
        <taxon>Eukaryota</taxon>
        <taxon>Fungi</taxon>
        <taxon>Dikarya</taxon>
        <taxon>Basidiomycota</taxon>
        <taxon>Agaricomycotina</taxon>
        <taxon>Agaricomycetes</taxon>
        <taxon>Agaricomycetidae</taxon>
        <taxon>Agaricales</taxon>
        <taxon>Tricholomatineae</taxon>
        <taxon>Lyophyllaceae</taxon>
        <taxon>Hypsizygus</taxon>
    </lineage>
</organism>